<dbReference type="InterPro" id="IPR011611">
    <property type="entry name" value="PfkB_dom"/>
</dbReference>
<keyword evidence="8" id="KW-1185">Reference proteome</keyword>
<keyword evidence="2 4" id="KW-0808">Transferase</keyword>
<dbReference type="PANTHER" id="PTHR10584">
    <property type="entry name" value="SUGAR KINASE"/>
    <property type="match status" value="1"/>
</dbReference>
<dbReference type="PROSITE" id="PS00583">
    <property type="entry name" value="PFKB_KINASES_1"/>
    <property type="match status" value="1"/>
</dbReference>
<evidence type="ECO:0000256" key="5">
    <source>
        <dbReference type="SAM" id="MobiDB-lite"/>
    </source>
</evidence>
<evidence type="ECO:0000313" key="7">
    <source>
        <dbReference type="EMBL" id="MBL7253779.1"/>
    </source>
</evidence>
<gene>
    <name evidence="7" type="ORF">JKJ07_05575</name>
</gene>
<dbReference type="InterPro" id="IPR002173">
    <property type="entry name" value="Carboh/pur_kinase_PfkB_CS"/>
</dbReference>
<dbReference type="Proteomes" id="UP000598996">
    <property type="component" value="Unassembled WGS sequence"/>
</dbReference>
<dbReference type="Pfam" id="PF00294">
    <property type="entry name" value="PfkB"/>
    <property type="match status" value="1"/>
</dbReference>
<protein>
    <submittedName>
        <fullName evidence="7">Carbohydrate kinase</fullName>
    </submittedName>
</protein>
<evidence type="ECO:0000256" key="3">
    <source>
        <dbReference type="ARBA" id="ARBA00022777"/>
    </source>
</evidence>
<evidence type="ECO:0000313" key="8">
    <source>
        <dbReference type="Proteomes" id="UP000598996"/>
    </source>
</evidence>
<name>A0ABS1VGE8_9ACTN</name>
<dbReference type="PANTHER" id="PTHR10584:SF166">
    <property type="entry name" value="RIBOKINASE"/>
    <property type="match status" value="1"/>
</dbReference>
<evidence type="ECO:0000256" key="2">
    <source>
        <dbReference type="ARBA" id="ARBA00022679"/>
    </source>
</evidence>
<keyword evidence="3 4" id="KW-0418">Kinase</keyword>
<proteinExistence type="inferred from homology"/>
<feature type="domain" description="Carbohydrate kinase PfkB" evidence="6">
    <location>
        <begin position="32"/>
        <end position="299"/>
    </location>
</feature>
<reference evidence="7 8" key="1">
    <citation type="submission" date="2021-01" db="EMBL/GenBank/DDBJ databases">
        <title>Actinoplanes sp. nov. LDG1-01 isolated from lichen.</title>
        <authorList>
            <person name="Saeng-In P."/>
            <person name="Phongsopitanun W."/>
            <person name="Kanchanasin P."/>
            <person name="Yuki M."/>
            <person name="Kudo T."/>
            <person name="Ohkuma M."/>
            <person name="Tanasupawat S."/>
        </authorList>
    </citation>
    <scope>NUCLEOTIDE SEQUENCE [LARGE SCALE GENOMIC DNA]</scope>
    <source>
        <strain evidence="7 8">LDG1-01</strain>
    </source>
</reference>
<sequence length="304" mass="31267">MGELSSQASLSRGCRTTSRLLGTHLHVTAPTAAVIGQLARDLVLTVDRLPDPGSSAAAGERREQLGGKGANQAVALAQLGVRPSLIAVAGDDATGDALLAQAVADGIDVRAVVRRRGEATGVIVEILESGGDYRYIEHLPPPVLLAEADILRARDTIAQSDAVLVQLQQPAAAALAAARIGHEAGRLVVLDGEIKDKTLLPYADVVRADEEESGDLGEDLLDHGPKLLAIAQSDGNLFLWKGGRLKIPLGDVAAVDTTGGGDSFVAALTAALLAGESYEEAAQRATAASGSTVQHVGGRPELGR</sequence>
<dbReference type="PROSITE" id="PS00584">
    <property type="entry name" value="PFKB_KINASES_2"/>
    <property type="match status" value="1"/>
</dbReference>
<evidence type="ECO:0000256" key="1">
    <source>
        <dbReference type="ARBA" id="ARBA00010688"/>
    </source>
</evidence>
<dbReference type="SUPFAM" id="SSF53613">
    <property type="entry name" value="Ribokinase-like"/>
    <property type="match status" value="1"/>
</dbReference>
<dbReference type="EMBL" id="JAENHO010000002">
    <property type="protein sequence ID" value="MBL7253779.1"/>
    <property type="molecule type" value="Genomic_DNA"/>
</dbReference>
<comment type="similarity">
    <text evidence="1 4">Belongs to the carbohydrate kinase PfkB family.</text>
</comment>
<comment type="caution">
    <text evidence="7">The sequence shown here is derived from an EMBL/GenBank/DDBJ whole genome shotgun (WGS) entry which is preliminary data.</text>
</comment>
<dbReference type="InterPro" id="IPR029056">
    <property type="entry name" value="Ribokinase-like"/>
</dbReference>
<dbReference type="PRINTS" id="PR00990">
    <property type="entry name" value="RIBOKINASE"/>
</dbReference>
<evidence type="ECO:0000259" key="6">
    <source>
        <dbReference type="Pfam" id="PF00294"/>
    </source>
</evidence>
<dbReference type="GO" id="GO:0016301">
    <property type="term" value="F:kinase activity"/>
    <property type="evidence" value="ECO:0007669"/>
    <property type="project" value="UniProtKB-KW"/>
</dbReference>
<feature type="region of interest" description="Disordered" evidence="5">
    <location>
        <begin position="285"/>
        <end position="304"/>
    </location>
</feature>
<organism evidence="7 8">
    <name type="scientific">Paractinoplanes lichenicola</name>
    <dbReference type="NCBI Taxonomy" id="2802976"/>
    <lineage>
        <taxon>Bacteria</taxon>
        <taxon>Bacillati</taxon>
        <taxon>Actinomycetota</taxon>
        <taxon>Actinomycetes</taxon>
        <taxon>Micromonosporales</taxon>
        <taxon>Micromonosporaceae</taxon>
        <taxon>Paractinoplanes</taxon>
    </lineage>
</organism>
<dbReference type="Gene3D" id="3.40.1190.20">
    <property type="match status" value="1"/>
</dbReference>
<dbReference type="InterPro" id="IPR002139">
    <property type="entry name" value="Ribo/fructo_kinase"/>
</dbReference>
<accession>A0ABS1VGE8</accession>
<evidence type="ECO:0000256" key="4">
    <source>
        <dbReference type="RuleBase" id="RU003704"/>
    </source>
</evidence>